<dbReference type="EMBL" id="BSOW01000002">
    <property type="protein sequence ID" value="GLR83999.1"/>
    <property type="molecule type" value="Genomic_DNA"/>
</dbReference>
<evidence type="ECO:0000313" key="7">
    <source>
        <dbReference type="EMBL" id="GLR83999.1"/>
    </source>
</evidence>
<dbReference type="Proteomes" id="UP001156905">
    <property type="component" value="Unassembled WGS sequence"/>
</dbReference>
<keyword evidence="3" id="KW-0998">Cell outer membrane</keyword>
<dbReference type="PRINTS" id="PR01021">
    <property type="entry name" value="OMPADOMAIN"/>
</dbReference>
<feature type="compositionally biased region" description="Basic and acidic residues" evidence="5">
    <location>
        <begin position="415"/>
        <end position="433"/>
    </location>
</feature>
<protein>
    <recommendedName>
        <fullName evidence="6">OmpA-like domain-containing protein</fullName>
    </recommendedName>
</protein>
<dbReference type="PANTHER" id="PTHR30329">
    <property type="entry name" value="STATOR ELEMENT OF FLAGELLAR MOTOR COMPLEX"/>
    <property type="match status" value="1"/>
</dbReference>
<comment type="caution">
    <text evidence="7">The sequence shown here is derived from an EMBL/GenBank/DDBJ whole genome shotgun (WGS) entry which is preliminary data.</text>
</comment>
<sequence>MSRRETGAKFTTQIRYLKGLRVKFPLHLTVAILALVASTPAWALKGLPESIQLPPSVTFKNSDRNVDVEEFGQAEFLIEKNAEGFDQRIVQQGKHTQSVLHMIPRPKPDDSNKTWQEIKPYWLKGGWQIVREWENGATLKRAQGGTEVWVTFNVANDFDEMQLDIVEVGGAKVLLTLRAPSATPEKVGDKDDFPYLARFPGTTLKATSQDPSPLDVTVPQKDQERVLAGTGQAIKTYGYPASVSVLQFITAYREALAKAGWQVLFESQGLNQSDGILLAHYTQGGRDIWVSMHMGAGEIGVAVADAGADDLAARLDKDCHVPLYGVHFDFNKAILRDESEPLLNRVLTTLKGQPKLTVELQGHTDNVGSDDYNLKLSGARAQAVMQWLVAHGTETSRVSTQGYGKSRPVASNDSDEGRAKNRRVELARKGCQR</sequence>
<reference evidence="8" key="1">
    <citation type="journal article" date="2019" name="Int. J. Syst. Evol. Microbiol.">
        <title>The Global Catalogue of Microorganisms (GCM) 10K type strain sequencing project: providing services to taxonomists for standard genome sequencing and annotation.</title>
        <authorList>
            <consortium name="The Broad Institute Genomics Platform"/>
            <consortium name="The Broad Institute Genome Sequencing Center for Infectious Disease"/>
            <person name="Wu L."/>
            <person name="Ma J."/>
        </authorList>
    </citation>
    <scope>NUCLEOTIDE SEQUENCE [LARGE SCALE GENOMIC DNA]</scope>
    <source>
        <strain evidence="8">NBRC 102520</strain>
    </source>
</reference>
<dbReference type="CDD" id="cd07185">
    <property type="entry name" value="OmpA_C-like"/>
    <property type="match status" value="1"/>
</dbReference>
<feature type="domain" description="OmpA-like" evidence="6">
    <location>
        <begin position="315"/>
        <end position="432"/>
    </location>
</feature>
<evidence type="ECO:0000256" key="4">
    <source>
        <dbReference type="PROSITE-ProRule" id="PRU00473"/>
    </source>
</evidence>
<evidence type="ECO:0000256" key="3">
    <source>
        <dbReference type="ARBA" id="ARBA00023237"/>
    </source>
</evidence>
<dbReference type="PROSITE" id="PS51123">
    <property type="entry name" value="OMPA_2"/>
    <property type="match status" value="1"/>
</dbReference>
<name>A0ABQ6APG0_9BRAD</name>
<evidence type="ECO:0000259" key="6">
    <source>
        <dbReference type="PROSITE" id="PS51123"/>
    </source>
</evidence>
<evidence type="ECO:0000256" key="2">
    <source>
        <dbReference type="ARBA" id="ARBA00023136"/>
    </source>
</evidence>
<dbReference type="Pfam" id="PF00691">
    <property type="entry name" value="OmpA"/>
    <property type="match status" value="1"/>
</dbReference>
<organism evidence="7 8">
    <name type="scientific">Bradyrhizobium iriomotense</name>
    <dbReference type="NCBI Taxonomy" id="441950"/>
    <lineage>
        <taxon>Bacteria</taxon>
        <taxon>Pseudomonadati</taxon>
        <taxon>Pseudomonadota</taxon>
        <taxon>Alphaproteobacteria</taxon>
        <taxon>Hyphomicrobiales</taxon>
        <taxon>Nitrobacteraceae</taxon>
        <taxon>Bradyrhizobium</taxon>
    </lineage>
</organism>
<evidence type="ECO:0000313" key="8">
    <source>
        <dbReference type="Proteomes" id="UP001156905"/>
    </source>
</evidence>
<dbReference type="Gene3D" id="3.30.1330.60">
    <property type="entry name" value="OmpA-like domain"/>
    <property type="match status" value="1"/>
</dbReference>
<gene>
    <name evidence="7" type="ORF">GCM10007857_07090</name>
</gene>
<comment type="subcellular location">
    <subcellularLocation>
        <location evidence="1">Cell outer membrane</location>
    </subcellularLocation>
</comment>
<keyword evidence="8" id="KW-1185">Reference proteome</keyword>
<keyword evidence="2 4" id="KW-0472">Membrane</keyword>
<accession>A0ABQ6APG0</accession>
<dbReference type="InterPro" id="IPR006665">
    <property type="entry name" value="OmpA-like"/>
</dbReference>
<dbReference type="PANTHER" id="PTHR30329:SF21">
    <property type="entry name" value="LIPOPROTEIN YIAD-RELATED"/>
    <property type="match status" value="1"/>
</dbReference>
<dbReference type="InterPro" id="IPR050330">
    <property type="entry name" value="Bact_OuterMem_StrucFunc"/>
</dbReference>
<feature type="region of interest" description="Disordered" evidence="5">
    <location>
        <begin position="397"/>
        <end position="433"/>
    </location>
</feature>
<evidence type="ECO:0000256" key="1">
    <source>
        <dbReference type="ARBA" id="ARBA00004442"/>
    </source>
</evidence>
<dbReference type="InterPro" id="IPR006664">
    <property type="entry name" value="OMP_bac"/>
</dbReference>
<proteinExistence type="predicted"/>
<dbReference type="InterPro" id="IPR036737">
    <property type="entry name" value="OmpA-like_sf"/>
</dbReference>
<dbReference type="SUPFAM" id="SSF103088">
    <property type="entry name" value="OmpA-like"/>
    <property type="match status" value="1"/>
</dbReference>
<evidence type="ECO:0000256" key="5">
    <source>
        <dbReference type="SAM" id="MobiDB-lite"/>
    </source>
</evidence>